<comment type="caution">
    <text evidence="2">The sequence shown here is derived from an EMBL/GenBank/DDBJ whole genome shotgun (WGS) entry which is preliminary data.</text>
</comment>
<dbReference type="Proteomes" id="UP001295684">
    <property type="component" value="Unassembled WGS sequence"/>
</dbReference>
<keyword evidence="3" id="KW-1185">Reference proteome</keyword>
<protein>
    <submittedName>
        <fullName evidence="2">Uncharacterized protein</fullName>
    </submittedName>
</protein>
<feature type="region of interest" description="Disordered" evidence="1">
    <location>
        <begin position="180"/>
        <end position="202"/>
    </location>
</feature>
<sequence>MNQKFDDNSPENFRNVDMNESQILYTNKVSQKVKILSPVLIEPFLKDHQCDLSVFSQDNEEFLEKKSSKFKAVFNHSLERVRVKHNHSSFERPKVLKSVSKNGRITNALTSCAKPNSHLNQQYKRVISQAASAMYPYKNDFFQKSVSITTTQADFPLLPSQGGQIPKPIKDPRYRKFHKGFRKSFGNNSTGENSKRTSYPTNSPTCNLLSLVSPSPARSPIYQPPYKMTNSRILKS</sequence>
<evidence type="ECO:0000256" key="1">
    <source>
        <dbReference type="SAM" id="MobiDB-lite"/>
    </source>
</evidence>
<dbReference type="AlphaFoldDB" id="A0AAD1XGH3"/>
<feature type="compositionally biased region" description="Polar residues" evidence="1">
    <location>
        <begin position="185"/>
        <end position="202"/>
    </location>
</feature>
<reference evidence="2" key="1">
    <citation type="submission" date="2023-07" db="EMBL/GenBank/DDBJ databases">
        <authorList>
            <consortium name="AG Swart"/>
            <person name="Singh M."/>
            <person name="Singh A."/>
            <person name="Seah K."/>
            <person name="Emmerich C."/>
        </authorList>
    </citation>
    <scope>NUCLEOTIDE SEQUENCE</scope>
    <source>
        <strain evidence="2">DP1</strain>
    </source>
</reference>
<organism evidence="2 3">
    <name type="scientific">Euplotes crassus</name>
    <dbReference type="NCBI Taxonomy" id="5936"/>
    <lineage>
        <taxon>Eukaryota</taxon>
        <taxon>Sar</taxon>
        <taxon>Alveolata</taxon>
        <taxon>Ciliophora</taxon>
        <taxon>Intramacronucleata</taxon>
        <taxon>Spirotrichea</taxon>
        <taxon>Hypotrichia</taxon>
        <taxon>Euplotida</taxon>
        <taxon>Euplotidae</taxon>
        <taxon>Moneuplotes</taxon>
    </lineage>
</organism>
<accession>A0AAD1XGH3</accession>
<proteinExistence type="predicted"/>
<gene>
    <name evidence="2" type="ORF">ECRASSUSDP1_LOCUS12916</name>
</gene>
<evidence type="ECO:0000313" key="2">
    <source>
        <dbReference type="EMBL" id="CAI2371592.1"/>
    </source>
</evidence>
<dbReference type="EMBL" id="CAMPGE010012836">
    <property type="protein sequence ID" value="CAI2371592.1"/>
    <property type="molecule type" value="Genomic_DNA"/>
</dbReference>
<evidence type="ECO:0000313" key="3">
    <source>
        <dbReference type="Proteomes" id="UP001295684"/>
    </source>
</evidence>
<name>A0AAD1XGH3_EUPCR</name>